<dbReference type="STRING" id="570277.EZMO1_2744"/>
<evidence type="ECO:0000313" key="5">
    <source>
        <dbReference type="Proteomes" id="UP000071065"/>
    </source>
</evidence>
<dbReference type="GO" id="GO:0010181">
    <property type="term" value="F:FMN binding"/>
    <property type="evidence" value="ECO:0007669"/>
    <property type="project" value="InterPro"/>
</dbReference>
<dbReference type="PANTHER" id="PTHR43656:SF2">
    <property type="entry name" value="BINDING OXIDOREDUCTASE, PUTATIVE (AFU_ORTHOLOGUE AFUA_2G08260)-RELATED"/>
    <property type="match status" value="1"/>
</dbReference>
<name>A0A142BDH0_9GAMM</name>
<protein>
    <submittedName>
        <fullName evidence="4">NADH:flavin oxidoreductase</fullName>
    </submittedName>
</protein>
<dbReference type="Proteomes" id="UP000071065">
    <property type="component" value="Chromosome"/>
</dbReference>
<evidence type="ECO:0000256" key="1">
    <source>
        <dbReference type="ARBA" id="ARBA00022630"/>
    </source>
</evidence>
<dbReference type="InterPro" id="IPR013785">
    <property type="entry name" value="Aldolase_TIM"/>
</dbReference>
<keyword evidence="2" id="KW-0560">Oxidoreductase</keyword>
<gene>
    <name evidence="4" type="ORF">EZMO1_2744</name>
</gene>
<reference evidence="4 5" key="1">
    <citation type="journal article" date="2016" name="Front. Microbiol.">
        <title>Genomic Insight into the Host-Endosymbiont Relationship of Endozoicomonas montiporae CL-33(T) with its Coral Host.</title>
        <authorList>
            <person name="Ding J.-Y."/>
            <person name="Shiu J.-H."/>
            <person name="Chen W.-M."/>
            <person name="Chiang Y.-R."/>
            <person name="Tang S.-L."/>
        </authorList>
    </citation>
    <scope>NUCLEOTIDE SEQUENCE [LARGE SCALE GENOMIC DNA]</scope>
    <source>
        <strain evidence="4 5">CL-33</strain>
    </source>
</reference>
<dbReference type="Pfam" id="PF00724">
    <property type="entry name" value="Oxidored_FMN"/>
    <property type="match status" value="1"/>
</dbReference>
<dbReference type="Gene3D" id="3.20.20.70">
    <property type="entry name" value="Aldolase class I"/>
    <property type="match status" value="1"/>
</dbReference>
<feature type="domain" description="NADH:flavin oxidoreductase/NADH oxidase N-terminal" evidence="3">
    <location>
        <begin position="2"/>
        <end position="78"/>
    </location>
</feature>
<keyword evidence="1" id="KW-0285">Flavoprotein</keyword>
<dbReference type="AlphaFoldDB" id="A0A142BDH0"/>
<dbReference type="PATRIC" id="fig|570277.3.peg.2962"/>
<dbReference type="GO" id="GO:0016491">
    <property type="term" value="F:oxidoreductase activity"/>
    <property type="evidence" value="ECO:0007669"/>
    <property type="project" value="UniProtKB-KW"/>
</dbReference>
<evidence type="ECO:0000256" key="2">
    <source>
        <dbReference type="ARBA" id="ARBA00023002"/>
    </source>
</evidence>
<dbReference type="SUPFAM" id="SSF51395">
    <property type="entry name" value="FMN-linked oxidoreductases"/>
    <property type="match status" value="1"/>
</dbReference>
<dbReference type="PANTHER" id="PTHR43656">
    <property type="entry name" value="BINDING OXIDOREDUCTASE, PUTATIVE (AFU_ORTHOLOGUE AFUA_2G08260)-RELATED"/>
    <property type="match status" value="1"/>
</dbReference>
<dbReference type="KEGG" id="emp:EZMO1_2744"/>
<evidence type="ECO:0000259" key="3">
    <source>
        <dbReference type="Pfam" id="PF00724"/>
    </source>
</evidence>
<organism evidence="4 5">
    <name type="scientific">Endozoicomonas montiporae CL-33</name>
    <dbReference type="NCBI Taxonomy" id="570277"/>
    <lineage>
        <taxon>Bacteria</taxon>
        <taxon>Pseudomonadati</taxon>
        <taxon>Pseudomonadota</taxon>
        <taxon>Gammaproteobacteria</taxon>
        <taxon>Oceanospirillales</taxon>
        <taxon>Endozoicomonadaceae</taxon>
        <taxon>Endozoicomonas</taxon>
    </lineage>
</organism>
<dbReference type="EMBL" id="CP013251">
    <property type="protein sequence ID" value="AMO56796.1"/>
    <property type="molecule type" value="Genomic_DNA"/>
</dbReference>
<proteinExistence type="predicted"/>
<dbReference type="InterPro" id="IPR001155">
    <property type="entry name" value="OxRdtase_FMN_N"/>
</dbReference>
<dbReference type="InterPro" id="IPR051799">
    <property type="entry name" value="NADH_flavin_oxidoreductase"/>
</dbReference>
<evidence type="ECO:0000313" key="4">
    <source>
        <dbReference type="EMBL" id="AMO56796.1"/>
    </source>
</evidence>
<accession>A0A142BDH0</accession>
<sequence length="221" mass="24124">MSQFISPKTNKRTDKYGGSLANRMRVPLRALEAVKKAVGDDIAILGKMSLTDAIKGGLTEDEAVEVAAHLDNGGIDALITSGGTSSYNVMYMFRGDSIADGMAEIMPNRIMKSVFKVVGPRIFKSYPYEELYLLEGCKRVRDRVKNAQLVYIGGCHTPESIETVMSEGIDFIQLGRPLLKDPNFVNNAMAQGKKYVNGCTHCNKCVPTIEAPEGISCALNH</sequence>